<dbReference type="Gene3D" id="1.10.10.60">
    <property type="entry name" value="Homeodomain-like"/>
    <property type="match status" value="1"/>
</dbReference>
<dbReference type="Proteomes" id="UP001284601">
    <property type="component" value="Unassembled WGS sequence"/>
</dbReference>
<feature type="domain" description="HTH tetR-type" evidence="5">
    <location>
        <begin position="22"/>
        <end position="82"/>
    </location>
</feature>
<evidence type="ECO:0000313" key="7">
    <source>
        <dbReference type="Proteomes" id="UP001284601"/>
    </source>
</evidence>
<accession>A0ABU4HRF4</accession>
<dbReference type="PANTHER" id="PTHR30055:SF234">
    <property type="entry name" value="HTH-TYPE TRANSCRIPTIONAL REGULATOR BETI"/>
    <property type="match status" value="1"/>
</dbReference>
<comment type="caution">
    <text evidence="6">The sequence shown here is derived from an EMBL/GenBank/DDBJ whole genome shotgun (WGS) entry which is preliminary data.</text>
</comment>
<keyword evidence="3" id="KW-0804">Transcription</keyword>
<keyword evidence="1" id="KW-0805">Transcription regulation</keyword>
<dbReference type="SUPFAM" id="SSF48498">
    <property type="entry name" value="Tetracyclin repressor-like, C-terminal domain"/>
    <property type="match status" value="1"/>
</dbReference>
<evidence type="ECO:0000256" key="2">
    <source>
        <dbReference type="ARBA" id="ARBA00023125"/>
    </source>
</evidence>
<dbReference type="InterPro" id="IPR001647">
    <property type="entry name" value="HTH_TetR"/>
</dbReference>
<dbReference type="Pfam" id="PF00440">
    <property type="entry name" value="TetR_N"/>
    <property type="match status" value="1"/>
</dbReference>
<dbReference type="EMBL" id="JAWSTH010000030">
    <property type="protein sequence ID" value="MDW5595282.1"/>
    <property type="molecule type" value="Genomic_DNA"/>
</dbReference>
<evidence type="ECO:0000256" key="3">
    <source>
        <dbReference type="ARBA" id="ARBA00023163"/>
    </source>
</evidence>
<dbReference type="PROSITE" id="PS50977">
    <property type="entry name" value="HTH_TETR_2"/>
    <property type="match status" value="1"/>
</dbReference>
<dbReference type="InterPro" id="IPR009057">
    <property type="entry name" value="Homeodomain-like_sf"/>
</dbReference>
<proteinExistence type="predicted"/>
<name>A0ABU4HRF4_9ACTN</name>
<protein>
    <submittedName>
        <fullName evidence="6">TetR/AcrR family transcriptional regulator</fullName>
    </submittedName>
</protein>
<evidence type="ECO:0000256" key="1">
    <source>
        <dbReference type="ARBA" id="ARBA00023015"/>
    </source>
</evidence>
<dbReference type="RefSeq" id="WP_318597620.1">
    <property type="nucleotide sequence ID" value="NZ_JAWSTH010000030.1"/>
</dbReference>
<feature type="DNA-binding region" description="H-T-H motif" evidence="4">
    <location>
        <begin position="45"/>
        <end position="64"/>
    </location>
</feature>
<dbReference type="InterPro" id="IPR011075">
    <property type="entry name" value="TetR_C"/>
</dbReference>
<organism evidence="6 7">
    <name type="scientific">Conexibacter stalactiti</name>
    <dbReference type="NCBI Taxonomy" id="1940611"/>
    <lineage>
        <taxon>Bacteria</taxon>
        <taxon>Bacillati</taxon>
        <taxon>Actinomycetota</taxon>
        <taxon>Thermoleophilia</taxon>
        <taxon>Solirubrobacterales</taxon>
        <taxon>Conexibacteraceae</taxon>
        <taxon>Conexibacter</taxon>
    </lineage>
</organism>
<gene>
    <name evidence="6" type="ORF">R7226_13110</name>
</gene>
<sequence length="216" mass="23468">MIEHSTPSRQRPPAKVGRSRDASRDLLILEAVLDLLAADGPRSVGMEAVAARAGVGKTTVYRRWTSVTDLIADALDTLAFPTAGISAARTLHEDLVEGLVTASGCLDERRRRVIAGALEVARHQPDLVATLRQRFVGAVTSAIVTAAQRAADRGELRPETAQRLRTTSEPMEVTTVLALLTYFGNAERPMVHHDIERIVDEILVPLLQAEKHTDPS</sequence>
<reference evidence="7" key="1">
    <citation type="submission" date="2023-07" db="EMBL/GenBank/DDBJ databases">
        <title>Conexibacter stalactiti sp. nov., isolated from stalactites in a lava cave and emended description of the genus Conexibacter.</title>
        <authorList>
            <person name="Lee S.D."/>
        </authorList>
    </citation>
    <scope>NUCLEOTIDE SEQUENCE [LARGE SCALE GENOMIC DNA]</scope>
    <source>
        <strain evidence="7">KCTC 39840</strain>
    </source>
</reference>
<evidence type="ECO:0000256" key="4">
    <source>
        <dbReference type="PROSITE-ProRule" id="PRU00335"/>
    </source>
</evidence>
<dbReference type="PANTHER" id="PTHR30055">
    <property type="entry name" value="HTH-TYPE TRANSCRIPTIONAL REGULATOR RUTR"/>
    <property type="match status" value="1"/>
</dbReference>
<keyword evidence="7" id="KW-1185">Reference proteome</keyword>
<dbReference type="Gene3D" id="1.10.357.10">
    <property type="entry name" value="Tetracycline Repressor, domain 2"/>
    <property type="match status" value="1"/>
</dbReference>
<dbReference type="Pfam" id="PF16859">
    <property type="entry name" value="TetR_C_11"/>
    <property type="match status" value="1"/>
</dbReference>
<dbReference type="InterPro" id="IPR036271">
    <property type="entry name" value="Tet_transcr_reg_TetR-rel_C_sf"/>
</dbReference>
<dbReference type="InterPro" id="IPR050109">
    <property type="entry name" value="HTH-type_TetR-like_transc_reg"/>
</dbReference>
<dbReference type="SUPFAM" id="SSF46689">
    <property type="entry name" value="Homeodomain-like"/>
    <property type="match status" value="1"/>
</dbReference>
<keyword evidence="2 4" id="KW-0238">DNA-binding</keyword>
<evidence type="ECO:0000313" key="6">
    <source>
        <dbReference type="EMBL" id="MDW5595282.1"/>
    </source>
</evidence>
<evidence type="ECO:0000259" key="5">
    <source>
        <dbReference type="PROSITE" id="PS50977"/>
    </source>
</evidence>